<dbReference type="RefSeq" id="WP_163076281.1">
    <property type="nucleotide sequence ID" value="NZ_CP048630.1"/>
</dbReference>
<dbReference type="InterPro" id="IPR036485">
    <property type="entry name" value="Glu_synth_asu_C_sf"/>
</dbReference>
<dbReference type="NCBIfam" id="TIGR03122">
    <property type="entry name" value="one_C_dehyd_C"/>
    <property type="match status" value="1"/>
</dbReference>
<proteinExistence type="predicted"/>
<sequence length="267" mass="26729">MSGVSLKPRAPFEARVDMAGITPAVTCSLTLRELEPLAVPYGARSVPLAELFFIESAPEGVLLIEIGDARLDGVGAGMTQGELIVDGTVGAWAGRGMTGGMLRIGGDAGDFLGAELSGGRIELGGSAGAWVGTASSGSRRGMSGGTIVIAGSAGAQAAARQRGGLIVIAGDAGERLATDMIAGTVSVGGAIGPLMGRGMRRGTIFASAVPDALPAGFIDTGAHELVAVSLMARRVPELSAMLKGWTLTRRIVGDTLMGGQGEVLVSA</sequence>
<dbReference type="InterPro" id="IPR017550">
    <property type="entry name" value="Formylmethanofuran_DH_suC"/>
</dbReference>
<accession>A0A6P1YR19</accession>
<reference evidence="1 2" key="1">
    <citation type="submission" date="2020-02" db="EMBL/GenBank/DDBJ databases">
        <authorList>
            <person name="Li G."/>
        </authorList>
    </citation>
    <scope>NUCLEOTIDE SEQUENCE [LARGE SCALE GENOMIC DNA]</scope>
    <source>
        <strain evidence="1 2">DSM 102029</strain>
    </source>
</reference>
<name>A0A6P1YR19_9HYPH</name>
<protein>
    <submittedName>
        <fullName evidence="1">Formylmethanofuran dehydrogenase subunit C</fullName>
    </submittedName>
</protein>
<evidence type="ECO:0000313" key="1">
    <source>
        <dbReference type="EMBL" id="QIB35136.1"/>
    </source>
</evidence>
<organism evidence="1 2">
    <name type="scientific">Ancylobacter pratisalsi</name>
    <dbReference type="NCBI Taxonomy" id="1745854"/>
    <lineage>
        <taxon>Bacteria</taxon>
        <taxon>Pseudomonadati</taxon>
        <taxon>Pseudomonadota</taxon>
        <taxon>Alphaproteobacteria</taxon>
        <taxon>Hyphomicrobiales</taxon>
        <taxon>Xanthobacteraceae</taxon>
        <taxon>Ancylobacter</taxon>
    </lineage>
</organism>
<dbReference type="GO" id="GO:0018493">
    <property type="term" value="F:formylmethanofuran dehydrogenase activity"/>
    <property type="evidence" value="ECO:0007669"/>
    <property type="project" value="InterPro"/>
</dbReference>
<dbReference type="AlphaFoldDB" id="A0A6P1YR19"/>
<dbReference type="Gene3D" id="2.160.20.60">
    <property type="entry name" value="Glutamate synthase, alpha subunit, C-terminal domain"/>
    <property type="match status" value="1"/>
</dbReference>
<gene>
    <name evidence="1" type="ORF">G3A50_16535</name>
</gene>
<dbReference type="GO" id="GO:0015948">
    <property type="term" value="P:methanogenesis"/>
    <property type="evidence" value="ECO:0007669"/>
    <property type="project" value="InterPro"/>
</dbReference>
<dbReference type="SUPFAM" id="SSF69336">
    <property type="entry name" value="Alpha subunit of glutamate synthase, C-terminal domain"/>
    <property type="match status" value="1"/>
</dbReference>
<dbReference type="Proteomes" id="UP000464751">
    <property type="component" value="Chromosome"/>
</dbReference>
<dbReference type="PANTHER" id="PTHR39673">
    <property type="entry name" value="TUNGSTEN FORMYLMETHANOFURAN DEHYDROGENASE, SUBUNIT C (FWDC)"/>
    <property type="match status" value="1"/>
</dbReference>
<evidence type="ECO:0000313" key="2">
    <source>
        <dbReference type="Proteomes" id="UP000464751"/>
    </source>
</evidence>
<dbReference type="EMBL" id="CP048630">
    <property type="protein sequence ID" value="QIB35136.1"/>
    <property type="molecule type" value="Genomic_DNA"/>
</dbReference>
<dbReference type="GO" id="GO:0046914">
    <property type="term" value="F:transition metal ion binding"/>
    <property type="evidence" value="ECO:0007669"/>
    <property type="project" value="InterPro"/>
</dbReference>
<dbReference type="PANTHER" id="PTHR39673:SF5">
    <property type="entry name" value="TUNGSTEN-CONTAINING FORMYLMETHANOFURAN DEHYDROGENASE 2 SUBUNIT C"/>
    <property type="match status" value="1"/>
</dbReference>
<keyword evidence="2" id="KW-1185">Reference proteome</keyword>
<dbReference type="KEGG" id="apra:G3A50_16535"/>